<reference evidence="1" key="1">
    <citation type="submission" date="2022-08" db="EMBL/GenBank/DDBJ databases">
        <title>Genome Sequence of Pycnoporus sanguineus.</title>
        <authorList>
            <person name="Buettner E."/>
        </authorList>
    </citation>
    <scope>NUCLEOTIDE SEQUENCE</scope>
    <source>
        <strain evidence="1">CG-C14</strain>
    </source>
</reference>
<name>A0ACC1MQM2_9APHY</name>
<evidence type="ECO:0000313" key="2">
    <source>
        <dbReference type="Proteomes" id="UP001144978"/>
    </source>
</evidence>
<keyword evidence="2" id="KW-1185">Reference proteome</keyword>
<organism evidence="1 2">
    <name type="scientific">Trametes sanguinea</name>
    <dbReference type="NCBI Taxonomy" id="158606"/>
    <lineage>
        <taxon>Eukaryota</taxon>
        <taxon>Fungi</taxon>
        <taxon>Dikarya</taxon>
        <taxon>Basidiomycota</taxon>
        <taxon>Agaricomycotina</taxon>
        <taxon>Agaricomycetes</taxon>
        <taxon>Polyporales</taxon>
        <taxon>Polyporaceae</taxon>
        <taxon>Trametes</taxon>
    </lineage>
</organism>
<comment type="caution">
    <text evidence="1">The sequence shown here is derived from an EMBL/GenBank/DDBJ whole genome shotgun (WGS) entry which is preliminary data.</text>
</comment>
<accession>A0ACC1MQM2</accession>
<gene>
    <name evidence="1" type="ORF">NUW54_g13072</name>
</gene>
<dbReference type="Proteomes" id="UP001144978">
    <property type="component" value="Unassembled WGS sequence"/>
</dbReference>
<protein>
    <submittedName>
        <fullName evidence="1">Uncharacterized protein</fullName>
    </submittedName>
</protein>
<dbReference type="EMBL" id="JANSHE010005873">
    <property type="protein sequence ID" value="KAJ2968974.1"/>
    <property type="molecule type" value="Genomic_DNA"/>
</dbReference>
<sequence length="88" mass="10494">MPHLHTLELYPQPRPGSLRPEHPTSLYDKSYESIEEELRNLVIPYNRYCPTLRKVQVCAGYIVKRACVDGPWEIERLRQYEEKDDLSY</sequence>
<proteinExistence type="predicted"/>
<evidence type="ECO:0000313" key="1">
    <source>
        <dbReference type="EMBL" id="KAJ2968974.1"/>
    </source>
</evidence>